<protein>
    <submittedName>
        <fullName evidence="1">Uncharacterized protein</fullName>
    </submittedName>
</protein>
<dbReference type="EMBL" id="CM042886">
    <property type="protein sequence ID" value="KAI4343065.1"/>
    <property type="molecule type" value="Genomic_DNA"/>
</dbReference>
<keyword evidence="2" id="KW-1185">Reference proteome</keyword>
<evidence type="ECO:0000313" key="1">
    <source>
        <dbReference type="EMBL" id="KAI4343065.1"/>
    </source>
</evidence>
<organism evidence="1 2">
    <name type="scientific">Melastoma candidum</name>
    <dbReference type="NCBI Taxonomy" id="119954"/>
    <lineage>
        <taxon>Eukaryota</taxon>
        <taxon>Viridiplantae</taxon>
        <taxon>Streptophyta</taxon>
        <taxon>Embryophyta</taxon>
        <taxon>Tracheophyta</taxon>
        <taxon>Spermatophyta</taxon>
        <taxon>Magnoliopsida</taxon>
        <taxon>eudicotyledons</taxon>
        <taxon>Gunneridae</taxon>
        <taxon>Pentapetalae</taxon>
        <taxon>rosids</taxon>
        <taxon>malvids</taxon>
        <taxon>Myrtales</taxon>
        <taxon>Melastomataceae</taxon>
        <taxon>Melastomatoideae</taxon>
        <taxon>Melastomateae</taxon>
        <taxon>Melastoma</taxon>
    </lineage>
</organism>
<dbReference type="Proteomes" id="UP001057402">
    <property type="component" value="Chromosome 7"/>
</dbReference>
<gene>
    <name evidence="1" type="ORF">MLD38_027610</name>
</gene>
<proteinExistence type="predicted"/>
<name>A0ACB9P397_9MYRT</name>
<sequence length="295" mass="32888">MVKSRDEPDRDPKIQPPSYRVLGFVYVSIGVLVAVNSFLYTLGILYLPVSTYSLICATQLAFNALFSFFLNSQKFTPYIINSLVLLTISSTLLVFNPESSSNNSTTANPTSKSSYMIGFISTVSAAAVYGLCLSLTQLAFRKVVKQETFKAVLEMLIYQYFVATCVIFIGLFASGDWKHLNQEMKDFKLGKLSYVMTLTWSAITWGLFSVGAVGLIFEVSALFSNSICTVGLTVIPVLATVFFHDRMDGIKVISMVLAIWGFISYIYQHYLDDIELRKKTSRMVSGSEKSDYDAK</sequence>
<evidence type="ECO:0000313" key="2">
    <source>
        <dbReference type="Proteomes" id="UP001057402"/>
    </source>
</evidence>
<comment type="caution">
    <text evidence="1">The sequence shown here is derived from an EMBL/GenBank/DDBJ whole genome shotgun (WGS) entry which is preliminary data.</text>
</comment>
<reference evidence="2" key="1">
    <citation type="journal article" date="2023" name="Front. Plant Sci.">
        <title>Chromosomal-level genome assembly of Melastoma candidum provides insights into trichome evolution.</title>
        <authorList>
            <person name="Zhong Y."/>
            <person name="Wu W."/>
            <person name="Sun C."/>
            <person name="Zou P."/>
            <person name="Liu Y."/>
            <person name="Dai S."/>
            <person name="Zhou R."/>
        </authorList>
    </citation>
    <scope>NUCLEOTIDE SEQUENCE [LARGE SCALE GENOMIC DNA]</scope>
</reference>
<accession>A0ACB9P397</accession>